<dbReference type="PANTHER" id="PTHR30627:SF24">
    <property type="entry name" value="PENICILLIN-BINDING PROTEIN 4B"/>
    <property type="match status" value="1"/>
</dbReference>
<dbReference type="SUPFAM" id="SSF56601">
    <property type="entry name" value="beta-lactamase/transpeptidase-like"/>
    <property type="match status" value="1"/>
</dbReference>
<feature type="chain" id="PRO_5045294803" evidence="4">
    <location>
        <begin position="20"/>
        <end position="635"/>
    </location>
</feature>
<evidence type="ECO:0000256" key="3">
    <source>
        <dbReference type="ARBA" id="ARBA00023136"/>
    </source>
</evidence>
<comment type="caution">
    <text evidence="8">The sequence shown here is derived from an EMBL/GenBank/DDBJ whole genome shotgun (WGS) entry which is preliminary data.</text>
</comment>
<dbReference type="SUPFAM" id="SSF56519">
    <property type="entry name" value="Penicillin binding protein dimerisation domain"/>
    <property type="match status" value="1"/>
</dbReference>
<feature type="domain" description="NTF2-like N-terminal transpeptidase" evidence="7">
    <location>
        <begin position="35"/>
        <end position="145"/>
    </location>
</feature>
<dbReference type="InterPro" id="IPR012338">
    <property type="entry name" value="Beta-lactam/transpept-like"/>
</dbReference>
<dbReference type="Proteomes" id="UP001447516">
    <property type="component" value="Unassembled WGS sequence"/>
</dbReference>
<name>A0ABV0AVX3_9ACTN</name>
<dbReference type="InterPro" id="IPR005311">
    <property type="entry name" value="PBP_dimer"/>
</dbReference>
<dbReference type="Pfam" id="PF03717">
    <property type="entry name" value="PBP_dimer"/>
    <property type="match status" value="1"/>
</dbReference>
<evidence type="ECO:0000259" key="7">
    <source>
        <dbReference type="Pfam" id="PF05223"/>
    </source>
</evidence>
<evidence type="ECO:0000313" key="9">
    <source>
        <dbReference type="Proteomes" id="UP001447516"/>
    </source>
</evidence>
<proteinExistence type="inferred from homology"/>
<evidence type="ECO:0000259" key="6">
    <source>
        <dbReference type="Pfam" id="PF03717"/>
    </source>
</evidence>
<protein>
    <submittedName>
        <fullName evidence="8">Penicillin-binding transpeptidase domain-containing protein</fullName>
    </submittedName>
</protein>
<evidence type="ECO:0000313" key="8">
    <source>
        <dbReference type="EMBL" id="MEN3538322.1"/>
    </source>
</evidence>
<dbReference type="PROSITE" id="PS51257">
    <property type="entry name" value="PROKAR_LIPOPROTEIN"/>
    <property type="match status" value="1"/>
</dbReference>
<reference evidence="8 9" key="1">
    <citation type="submission" date="2024-05" db="EMBL/GenBank/DDBJ databases">
        <title>Microbispora sp.ZYX-F-249.</title>
        <authorList>
            <person name="Xie H."/>
        </authorList>
    </citation>
    <scope>NUCLEOTIDE SEQUENCE [LARGE SCALE GENOMIC DNA]</scope>
    <source>
        <strain evidence="8 9">ZYX-F-249</strain>
    </source>
</reference>
<dbReference type="PANTHER" id="PTHR30627">
    <property type="entry name" value="PEPTIDOGLYCAN D,D-TRANSPEPTIDASE"/>
    <property type="match status" value="1"/>
</dbReference>
<dbReference type="Pfam" id="PF05223">
    <property type="entry name" value="MecA_N"/>
    <property type="match status" value="1"/>
</dbReference>
<dbReference type="InterPro" id="IPR001460">
    <property type="entry name" value="PCN-bd_Tpept"/>
</dbReference>
<dbReference type="Gene3D" id="3.40.710.10">
    <property type="entry name" value="DD-peptidase/beta-lactamase superfamily"/>
    <property type="match status" value="1"/>
</dbReference>
<dbReference type="InterPro" id="IPR036138">
    <property type="entry name" value="PBP_dimer_sf"/>
</dbReference>
<feature type="domain" description="Penicillin-binding protein dimerisation" evidence="6">
    <location>
        <begin position="156"/>
        <end position="317"/>
    </location>
</feature>
<comment type="subcellular location">
    <subcellularLocation>
        <location evidence="1">Membrane</location>
    </subcellularLocation>
</comment>
<keyword evidence="3" id="KW-0472">Membrane</keyword>
<evidence type="ECO:0000259" key="5">
    <source>
        <dbReference type="Pfam" id="PF00905"/>
    </source>
</evidence>
<accession>A0ABV0AVX3</accession>
<keyword evidence="9" id="KW-1185">Reference proteome</keyword>
<keyword evidence="4" id="KW-0732">Signal</keyword>
<gene>
    <name evidence="8" type="ORF">AAH991_24645</name>
</gene>
<evidence type="ECO:0000256" key="1">
    <source>
        <dbReference type="ARBA" id="ARBA00004370"/>
    </source>
</evidence>
<evidence type="ECO:0000256" key="2">
    <source>
        <dbReference type="ARBA" id="ARBA00007171"/>
    </source>
</evidence>
<comment type="similarity">
    <text evidence="2">Belongs to the transpeptidase family.</text>
</comment>
<organism evidence="8 9">
    <name type="scientific">Microbispora maris</name>
    <dbReference type="NCBI Taxonomy" id="3144104"/>
    <lineage>
        <taxon>Bacteria</taxon>
        <taxon>Bacillati</taxon>
        <taxon>Actinomycetota</taxon>
        <taxon>Actinomycetes</taxon>
        <taxon>Streptosporangiales</taxon>
        <taxon>Streptosporangiaceae</taxon>
        <taxon>Microbispora</taxon>
    </lineage>
</organism>
<feature type="domain" description="Penicillin-binding protein transpeptidase" evidence="5">
    <location>
        <begin position="351"/>
        <end position="628"/>
    </location>
</feature>
<evidence type="ECO:0000256" key="4">
    <source>
        <dbReference type="SAM" id="SignalP"/>
    </source>
</evidence>
<feature type="signal peptide" evidence="4">
    <location>
        <begin position="1"/>
        <end position="19"/>
    </location>
</feature>
<dbReference type="RefSeq" id="WP_346228269.1">
    <property type="nucleotide sequence ID" value="NZ_JBDJAW010000022.1"/>
</dbReference>
<dbReference type="InterPro" id="IPR007887">
    <property type="entry name" value="MecA_N"/>
</dbReference>
<dbReference type="Pfam" id="PF00905">
    <property type="entry name" value="Transpeptidase"/>
    <property type="match status" value="1"/>
</dbReference>
<dbReference type="EMBL" id="JBDJAW010000022">
    <property type="protein sequence ID" value="MEN3538322.1"/>
    <property type="molecule type" value="Genomic_DNA"/>
</dbReference>
<dbReference type="InterPro" id="IPR050515">
    <property type="entry name" value="Beta-lactam/transpept"/>
</dbReference>
<dbReference type="Gene3D" id="3.90.1310.10">
    <property type="entry name" value="Penicillin-binding protein 2a (Domain 2)"/>
    <property type="match status" value="1"/>
</dbReference>
<sequence>MSFRRFGVARARAVRAALALGLTAPLLTGCFEEPSPHEAVRDFLVGWQTGDYAAAARRADGDQAAVRKALEDARLQLDAASVRFSLRGITQDGDAAQAGYHAEVDLGENNPLWQYDGNLPLHLVGGQWKVRWSPSVIHPDLHPGQRLAVATVPKGRKPILDRNGNSLQDETVLHVAGVTPAKVKDPGRLCDQLSKITGFAQDRLLSRILSSPPQDFVPLATFGRTKFAQIRSKLEAIRGLEFQTDNPPVAPKSPTQIVGVVSAITPEAEQRLGGPQRAGDTLGRDGLQQAYQDQLTGSTETRVVILDNATGQQVKELKAWPGRENSSVQTTIDSRLQSAGDAAVAGSRPAALVAVQASTGEVLAVSTNQLHQEDDALAGKYVAGSAFSIIAAEGLLQSGLDPKQKVPCSADRTVGGARFQQPGVDGVTTPTFQADFAQGCVTALASLARRISGQRLATSANQFGIGSDWKLPLKTFSGSIAEPDGDAAIAKIIAGQGARVSPLAMALVAAAVRSGTWRPPTLVVSPTAPDPGAEGGTAAAAAQPVTLDPAVTAKLRTLMRAGVSSGAASAASAPGDPVYGVAAEVTQTDKKERTKLSWFVGWQGDVAVAVLAKSGDLSAAPAIAGSFFRTAQPQT</sequence>